<reference evidence="1" key="1">
    <citation type="submission" date="2020-11" db="EMBL/GenBank/DDBJ databases">
        <authorList>
            <person name="Tran Van P."/>
        </authorList>
    </citation>
    <scope>NUCLEOTIDE SEQUENCE</scope>
</reference>
<dbReference type="EMBL" id="OE844376">
    <property type="protein sequence ID" value="CAD7605231.1"/>
    <property type="molecule type" value="Genomic_DNA"/>
</dbReference>
<gene>
    <name evidence="1" type="ORF">TGEB3V08_LOCUS9444</name>
</gene>
<evidence type="ECO:0000313" key="1">
    <source>
        <dbReference type="EMBL" id="CAD7605231.1"/>
    </source>
</evidence>
<organism evidence="1">
    <name type="scientific">Timema genevievae</name>
    <name type="common">Walking stick</name>
    <dbReference type="NCBI Taxonomy" id="629358"/>
    <lineage>
        <taxon>Eukaryota</taxon>
        <taxon>Metazoa</taxon>
        <taxon>Ecdysozoa</taxon>
        <taxon>Arthropoda</taxon>
        <taxon>Hexapoda</taxon>
        <taxon>Insecta</taxon>
        <taxon>Pterygota</taxon>
        <taxon>Neoptera</taxon>
        <taxon>Polyneoptera</taxon>
        <taxon>Phasmatodea</taxon>
        <taxon>Timematodea</taxon>
        <taxon>Timematoidea</taxon>
        <taxon>Timematidae</taxon>
        <taxon>Timema</taxon>
    </lineage>
</organism>
<proteinExistence type="predicted"/>
<name>A0A7R9K815_TIMGE</name>
<accession>A0A7R9K815</accession>
<protein>
    <submittedName>
        <fullName evidence="1">Uncharacterized protein</fullName>
    </submittedName>
</protein>
<sequence length="134" mass="15496">MTYWCSLNDNCLCQRIEEDEHMLYERVEAHKIAKGQTFDEKSTKENLEIEAFSSADHDDLRNIDPEDMDYVSPDLEKSVDICLTPDMRSISSQSEVSVACLQDRILQMEETHYSTNEELQATLQELADLQTQLT</sequence>
<dbReference type="AlphaFoldDB" id="A0A7R9K815"/>